<comment type="caution">
    <text evidence="2">The sequence shown here is derived from an EMBL/GenBank/DDBJ whole genome shotgun (WGS) entry which is preliminary data.</text>
</comment>
<keyword evidence="3" id="KW-1185">Reference proteome</keyword>
<accession>A0A1Y2FML0</accession>
<sequence>MRVSEILNYLSTFLDKYDSTNYEFANFETNCEIKNFIKLSNKYGHSKFIEDIPNVVKACGKFNYENKINLDTYIKKLVYKDDDINIENDKDTGAVNIVKEKINERRKMKLEKSTKVSIKMKNENKMKNEKERKKMTIGKPVHLNLKFNDIKNMNGKVYQLGLRIGNKNTTTMKKLKQAFKNLKFEENIKTKNNEYINQYVNLKLVGEFDKKNVMDSNIKVELQTNTTAIQNGFWFYFLIIVKESQDMLISEPFTLLSYKQLMKRKEKSFLKKQEEYMLNNEESIFPYYFESMFYYNTEDNQYKLKDTFTFGIKFFQERRNENKCKENDICNSIIVKKDENEELIKESEELIKDLKQLYPILSDFPIEDSNIDINQRSVSTSDYPVMNNCECLSPFSNNSEELSSGNSNELFNYNSNDIRNNGYPSPSSSISDVITNNDNQSPLQSPLQSSLQYQSSYLFPYNNNFDSSYAINRLLSLIYEQKLIINELKELDMELNNLGFMNNNDMDYLYNIMLNQRELLLQKFVEGKIEKEYLEEIIYNFKVKYFKLQTNKVFLSNLKSEMNNNQFISINTEENTMNSRNDILNGIVV</sequence>
<feature type="region of interest" description="Disordered" evidence="1">
    <location>
        <begin position="422"/>
        <end position="446"/>
    </location>
</feature>
<reference evidence="2 3" key="1">
    <citation type="submission" date="2016-08" db="EMBL/GenBank/DDBJ databases">
        <title>A Parts List for Fungal Cellulosomes Revealed by Comparative Genomics.</title>
        <authorList>
            <consortium name="DOE Joint Genome Institute"/>
            <person name="Haitjema C.H."/>
            <person name="Gilmore S.P."/>
            <person name="Henske J.K."/>
            <person name="Solomon K.V."/>
            <person name="De Groot R."/>
            <person name="Kuo A."/>
            <person name="Mondo S.J."/>
            <person name="Salamov A.A."/>
            <person name="Labutti K."/>
            <person name="Zhao Z."/>
            <person name="Chiniquy J."/>
            <person name="Barry K."/>
            <person name="Brewer H.M."/>
            <person name="Purvine S.O."/>
            <person name="Wright A.T."/>
            <person name="Boxma B."/>
            <person name="Van Alen T."/>
            <person name="Hackstein J.H."/>
            <person name="Baker S.E."/>
            <person name="Grigoriev I.V."/>
            <person name="O'Malley M.A."/>
        </authorList>
    </citation>
    <scope>NUCLEOTIDE SEQUENCE [LARGE SCALE GENOMIC DNA]</scope>
    <source>
        <strain evidence="2 3">G1</strain>
    </source>
</reference>
<dbReference type="AlphaFoldDB" id="A0A1Y2FML0"/>
<protein>
    <submittedName>
        <fullName evidence="2">Uncharacterized protein</fullName>
    </submittedName>
</protein>
<evidence type="ECO:0000313" key="3">
    <source>
        <dbReference type="Proteomes" id="UP000193920"/>
    </source>
</evidence>
<gene>
    <name evidence="2" type="ORF">LY90DRAFT_663682</name>
</gene>
<evidence type="ECO:0000313" key="2">
    <source>
        <dbReference type="EMBL" id="ORY83975.1"/>
    </source>
</evidence>
<evidence type="ECO:0000256" key="1">
    <source>
        <dbReference type="SAM" id="MobiDB-lite"/>
    </source>
</evidence>
<feature type="compositionally biased region" description="Polar residues" evidence="1">
    <location>
        <begin position="422"/>
        <end position="439"/>
    </location>
</feature>
<organism evidence="2 3">
    <name type="scientific">Neocallimastix californiae</name>
    <dbReference type="NCBI Taxonomy" id="1754190"/>
    <lineage>
        <taxon>Eukaryota</taxon>
        <taxon>Fungi</taxon>
        <taxon>Fungi incertae sedis</taxon>
        <taxon>Chytridiomycota</taxon>
        <taxon>Chytridiomycota incertae sedis</taxon>
        <taxon>Neocallimastigomycetes</taxon>
        <taxon>Neocallimastigales</taxon>
        <taxon>Neocallimastigaceae</taxon>
        <taxon>Neocallimastix</taxon>
    </lineage>
</organism>
<name>A0A1Y2FML0_9FUNG</name>
<dbReference type="EMBL" id="MCOG01000006">
    <property type="protein sequence ID" value="ORY83975.1"/>
    <property type="molecule type" value="Genomic_DNA"/>
</dbReference>
<proteinExistence type="predicted"/>
<dbReference type="Proteomes" id="UP000193920">
    <property type="component" value="Unassembled WGS sequence"/>
</dbReference>